<name>A0ABS4IIS3_9BACI</name>
<organism evidence="1 2">
    <name type="scientific">Virgibacillus natechei</name>
    <dbReference type="NCBI Taxonomy" id="1216297"/>
    <lineage>
        <taxon>Bacteria</taxon>
        <taxon>Bacillati</taxon>
        <taxon>Bacillota</taxon>
        <taxon>Bacilli</taxon>
        <taxon>Bacillales</taxon>
        <taxon>Bacillaceae</taxon>
        <taxon>Virgibacillus</taxon>
    </lineage>
</organism>
<reference evidence="1 2" key="1">
    <citation type="submission" date="2021-03" db="EMBL/GenBank/DDBJ databases">
        <title>Genomic Encyclopedia of Type Strains, Phase IV (KMG-IV): sequencing the most valuable type-strain genomes for metagenomic binning, comparative biology and taxonomic classification.</title>
        <authorList>
            <person name="Goeker M."/>
        </authorList>
    </citation>
    <scope>NUCLEOTIDE SEQUENCE [LARGE SCALE GENOMIC DNA]</scope>
    <source>
        <strain evidence="1 2">DSM 25609</strain>
    </source>
</reference>
<dbReference type="Proteomes" id="UP001519345">
    <property type="component" value="Unassembled WGS sequence"/>
</dbReference>
<proteinExistence type="predicted"/>
<comment type="caution">
    <text evidence="1">The sequence shown here is derived from an EMBL/GenBank/DDBJ whole genome shotgun (WGS) entry which is preliminary data.</text>
</comment>
<dbReference type="Gene3D" id="6.10.250.3110">
    <property type="match status" value="1"/>
</dbReference>
<protein>
    <submittedName>
        <fullName evidence="1">Septation ring formation regulator EzrA</fullName>
    </submittedName>
</protein>
<accession>A0ABS4IIS3</accession>
<sequence length="110" mass="12750">MTQDELNHIDKRFDRLEGMIGQLINTVDTIMEEQTSMKSDITSVKDEQATMKSDLTSMKDEQATMKSESETRHAEVMELLNAYKADNDLLWDRTTKNEREIGIVKKLYGF</sequence>
<evidence type="ECO:0000313" key="1">
    <source>
        <dbReference type="EMBL" id="MBP1970832.1"/>
    </source>
</evidence>
<evidence type="ECO:0000313" key="2">
    <source>
        <dbReference type="Proteomes" id="UP001519345"/>
    </source>
</evidence>
<dbReference type="EMBL" id="JAGGKX010000017">
    <property type="protein sequence ID" value="MBP1970832.1"/>
    <property type="molecule type" value="Genomic_DNA"/>
</dbReference>
<keyword evidence="2" id="KW-1185">Reference proteome</keyword>
<gene>
    <name evidence="1" type="ORF">J2Z83_002968</name>
</gene>
<dbReference type="RefSeq" id="WP_209463917.1">
    <property type="nucleotide sequence ID" value="NZ_CP110224.1"/>
</dbReference>